<dbReference type="Proteomes" id="UP000269721">
    <property type="component" value="Unassembled WGS sequence"/>
</dbReference>
<dbReference type="AlphaFoldDB" id="A0A4P9WRU4"/>
<name>A0A4P9WRU4_9FUNG</name>
<gene>
    <name evidence="1" type="ORF">BDK51DRAFT_26016</name>
</gene>
<reference evidence="2" key="1">
    <citation type="journal article" date="2018" name="Nat. Microbiol.">
        <title>Leveraging single-cell genomics to expand the fungal tree of life.</title>
        <authorList>
            <person name="Ahrendt S.R."/>
            <person name="Quandt C.A."/>
            <person name="Ciobanu D."/>
            <person name="Clum A."/>
            <person name="Salamov A."/>
            <person name="Andreopoulos B."/>
            <person name="Cheng J.F."/>
            <person name="Woyke T."/>
            <person name="Pelin A."/>
            <person name="Henrissat B."/>
            <person name="Reynolds N.K."/>
            <person name="Benny G.L."/>
            <person name="Smith M.E."/>
            <person name="James T.Y."/>
            <person name="Grigoriev I.V."/>
        </authorList>
    </citation>
    <scope>NUCLEOTIDE SEQUENCE [LARGE SCALE GENOMIC DNA]</scope>
</reference>
<proteinExistence type="predicted"/>
<evidence type="ECO:0000313" key="1">
    <source>
        <dbReference type="EMBL" id="RKO93656.1"/>
    </source>
</evidence>
<accession>A0A4P9WRU4</accession>
<dbReference type="EMBL" id="KZ994158">
    <property type="protein sequence ID" value="RKO93656.1"/>
    <property type="molecule type" value="Genomic_DNA"/>
</dbReference>
<protein>
    <submittedName>
        <fullName evidence="1">Uncharacterized protein</fullName>
    </submittedName>
</protein>
<organism evidence="1 2">
    <name type="scientific">Blyttiomyces helicus</name>
    <dbReference type="NCBI Taxonomy" id="388810"/>
    <lineage>
        <taxon>Eukaryota</taxon>
        <taxon>Fungi</taxon>
        <taxon>Fungi incertae sedis</taxon>
        <taxon>Chytridiomycota</taxon>
        <taxon>Chytridiomycota incertae sedis</taxon>
        <taxon>Chytridiomycetes</taxon>
        <taxon>Chytridiomycetes incertae sedis</taxon>
        <taxon>Blyttiomyces</taxon>
    </lineage>
</organism>
<sequence>SALHADFTDALDLSPEAKDVDEFRQLFCDIYGVDDLGEGFGGIMRNAHLVRRAREIVASNLVVSVDEKRTFLCLALLDLSGADDSKPIGLSLAGESAGNGHRIALFVLSEMMAYYGNLVGNFRCLVVISVEDREGATLIATYRDELVAVRCHKKCPERSRRDEVFDWNNPYFEKQLRVSCLTSVSRSVWLERWNGALSTRPVDGWSRRLEGAGRVDVWFRTLSMMIQSALIPPPALFASSQPKKGFNFAGSSPDLPKKEATVVKTIEPQGQAAVHLPRPKKGDAVILVMRFSGTCFTFGAENDKNGRDGVLLTTYTLPHLGTAGSV</sequence>
<keyword evidence="2" id="KW-1185">Reference proteome</keyword>
<feature type="non-terminal residue" evidence="1">
    <location>
        <position position="1"/>
    </location>
</feature>
<evidence type="ECO:0000313" key="2">
    <source>
        <dbReference type="Proteomes" id="UP000269721"/>
    </source>
</evidence>